<organism evidence="3 4">
    <name type="scientific">Tilletiopsis washingtonensis</name>
    <dbReference type="NCBI Taxonomy" id="58919"/>
    <lineage>
        <taxon>Eukaryota</taxon>
        <taxon>Fungi</taxon>
        <taxon>Dikarya</taxon>
        <taxon>Basidiomycota</taxon>
        <taxon>Ustilaginomycotina</taxon>
        <taxon>Exobasidiomycetes</taxon>
        <taxon>Entylomatales</taxon>
        <taxon>Entylomatales incertae sedis</taxon>
        <taxon>Tilletiopsis</taxon>
    </lineage>
</organism>
<dbReference type="SUPFAM" id="SSF141673">
    <property type="entry name" value="MOSC N-terminal domain-like"/>
    <property type="match status" value="1"/>
</dbReference>
<sequence>MARGLLQADDPLAHLLSPAFRTQLLSHALVLLAFLLLAYAWGTISPRFSALSAPKQPRARQERWQCIAKVDELWVYPVKSCRGTKLDEADVTKKGWDMDRRWIVWDVKREKGISLREEPRLALIAPTLDFASEQLHLRYSDSSSVLSVALHPSSATLATWASLRVPMYGDGGTGRIVPDASAWLAQHLGYECHLLQFDPAGEERAAFPLFRKPNDWESWARERKEEVEGKRGIEFQDEYPFLVATQESLSALRTQLVDAVRSDTDGIGGAPIRNLDRDKWAARLDDADAQLSMQRFRPNIVLSSLDADATYAAYDEDEWDQLRIVRASSNDHSAREACSHETCSLPPSTRSSIVLHLIARCQRCLLTSVDPETAEKDVQVPLALLRRSRMRLKTPGKREGPCFGVYAVPESTGEVRVGDQVWVRWRDESEEGKGE</sequence>
<dbReference type="InterPro" id="IPR005303">
    <property type="entry name" value="MOCOS_middle"/>
</dbReference>
<dbReference type="PROSITE" id="PS51340">
    <property type="entry name" value="MOSC"/>
    <property type="match status" value="1"/>
</dbReference>
<feature type="transmembrane region" description="Helical" evidence="1">
    <location>
        <begin position="24"/>
        <end position="42"/>
    </location>
</feature>
<dbReference type="GeneID" id="37272592"/>
<name>A0A316ZEA1_9BASI</name>
<gene>
    <name evidence="3" type="ORF">FA09DRAFT_359054</name>
</gene>
<reference evidence="3 4" key="1">
    <citation type="journal article" date="2018" name="Mol. Biol. Evol.">
        <title>Broad Genomic Sampling Reveals a Smut Pathogenic Ancestry of the Fungal Clade Ustilaginomycotina.</title>
        <authorList>
            <person name="Kijpornyongpan T."/>
            <person name="Mondo S.J."/>
            <person name="Barry K."/>
            <person name="Sandor L."/>
            <person name="Lee J."/>
            <person name="Lipzen A."/>
            <person name="Pangilinan J."/>
            <person name="LaButti K."/>
            <person name="Hainaut M."/>
            <person name="Henrissat B."/>
            <person name="Grigoriev I.V."/>
            <person name="Spatafora J.W."/>
            <person name="Aime M.C."/>
        </authorList>
    </citation>
    <scope>NUCLEOTIDE SEQUENCE [LARGE SCALE GENOMIC DNA]</scope>
    <source>
        <strain evidence="3 4">MCA 4186</strain>
    </source>
</reference>
<dbReference type="GO" id="GO:0030170">
    <property type="term" value="F:pyridoxal phosphate binding"/>
    <property type="evidence" value="ECO:0007669"/>
    <property type="project" value="InterPro"/>
</dbReference>
<dbReference type="SUPFAM" id="SSF50800">
    <property type="entry name" value="PK beta-barrel domain-like"/>
    <property type="match status" value="1"/>
</dbReference>
<dbReference type="Pfam" id="PF03473">
    <property type="entry name" value="MOSC"/>
    <property type="match status" value="1"/>
</dbReference>
<keyword evidence="1" id="KW-0472">Membrane</keyword>
<proteinExistence type="predicted"/>
<dbReference type="Pfam" id="PF03476">
    <property type="entry name" value="MOSC_N"/>
    <property type="match status" value="1"/>
</dbReference>
<feature type="domain" description="MOSC" evidence="2">
    <location>
        <begin position="212"/>
        <end position="424"/>
    </location>
</feature>
<dbReference type="Proteomes" id="UP000245946">
    <property type="component" value="Unassembled WGS sequence"/>
</dbReference>
<protein>
    <recommendedName>
        <fullName evidence="2">MOSC domain-containing protein</fullName>
    </recommendedName>
</protein>
<dbReference type="GO" id="GO:0003824">
    <property type="term" value="F:catalytic activity"/>
    <property type="evidence" value="ECO:0007669"/>
    <property type="project" value="InterPro"/>
</dbReference>
<dbReference type="EMBL" id="KZ819287">
    <property type="protein sequence ID" value="PWN99626.1"/>
    <property type="molecule type" value="Genomic_DNA"/>
</dbReference>
<evidence type="ECO:0000256" key="1">
    <source>
        <dbReference type="SAM" id="Phobius"/>
    </source>
</evidence>
<dbReference type="STRING" id="58919.A0A316ZEA1"/>
<evidence type="ECO:0000313" key="4">
    <source>
        <dbReference type="Proteomes" id="UP000245946"/>
    </source>
</evidence>
<evidence type="ECO:0000259" key="2">
    <source>
        <dbReference type="PROSITE" id="PS51340"/>
    </source>
</evidence>
<evidence type="ECO:0000313" key="3">
    <source>
        <dbReference type="EMBL" id="PWN99626.1"/>
    </source>
</evidence>
<dbReference type="RefSeq" id="XP_025599905.1">
    <property type="nucleotide sequence ID" value="XM_025745048.1"/>
</dbReference>
<dbReference type="GO" id="GO:0030151">
    <property type="term" value="F:molybdenum ion binding"/>
    <property type="evidence" value="ECO:0007669"/>
    <property type="project" value="InterPro"/>
</dbReference>
<accession>A0A316ZEA1</accession>
<keyword evidence="4" id="KW-1185">Reference proteome</keyword>
<dbReference type="InterPro" id="IPR005302">
    <property type="entry name" value="MoCF_Sase_C"/>
</dbReference>
<dbReference type="OrthoDB" id="17255at2759"/>
<dbReference type="PANTHER" id="PTHR14237">
    <property type="entry name" value="MOLYBDOPTERIN COFACTOR SULFURASE MOSC"/>
    <property type="match status" value="1"/>
</dbReference>
<keyword evidence="1" id="KW-0812">Transmembrane</keyword>
<keyword evidence="1" id="KW-1133">Transmembrane helix</keyword>
<dbReference type="AlphaFoldDB" id="A0A316ZEA1"/>
<dbReference type="PANTHER" id="PTHR14237:SF19">
    <property type="entry name" value="MITOCHONDRIAL AMIDOXIME REDUCING COMPONENT 1"/>
    <property type="match status" value="1"/>
</dbReference>
<dbReference type="InterPro" id="IPR011037">
    <property type="entry name" value="Pyrv_Knase-like_insert_dom_sf"/>
</dbReference>